<dbReference type="EMBL" id="AVOT02008633">
    <property type="protein sequence ID" value="MBW0486399.1"/>
    <property type="molecule type" value="Genomic_DNA"/>
</dbReference>
<evidence type="ECO:0000256" key="1">
    <source>
        <dbReference type="SAM" id="MobiDB-lite"/>
    </source>
</evidence>
<reference evidence="2" key="1">
    <citation type="submission" date="2021-03" db="EMBL/GenBank/DDBJ databases">
        <title>Draft genome sequence of rust myrtle Austropuccinia psidii MF-1, a brazilian biotype.</title>
        <authorList>
            <person name="Quecine M.C."/>
            <person name="Pachon D.M.R."/>
            <person name="Bonatelli M.L."/>
            <person name="Correr F.H."/>
            <person name="Franceschini L.M."/>
            <person name="Leite T.F."/>
            <person name="Margarido G.R.A."/>
            <person name="Almeida C.A."/>
            <person name="Ferrarezi J.A."/>
            <person name="Labate C.A."/>
        </authorList>
    </citation>
    <scope>NUCLEOTIDE SEQUENCE</scope>
    <source>
        <strain evidence="2">MF-1</strain>
    </source>
</reference>
<gene>
    <name evidence="2" type="ORF">O181_026114</name>
</gene>
<dbReference type="Proteomes" id="UP000765509">
    <property type="component" value="Unassembled WGS sequence"/>
</dbReference>
<proteinExistence type="predicted"/>
<evidence type="ECO:0000313" key="2">
    <source>
        <dbReference type="EMBL" id="MBW0486399.1"/>
    </source>
</evidence>
<protein>
    <submittedName>
        <fullName evidence="2">Uncharacterized protein</fullName>
    </submittedName>
</protein>
<feature type="region of interest" description="Disordered" evidence="1">
    <location>
        <begin position="1"/>
        <end position="20"/>
    </location>
</feature>
<evidence type="ECO:0000313" key="3">
    <source>
        <dbReference type="Proteomes" id="UP000765509"/>
    </source>
</evidence>
<name>A0A9Q3H1B4_9BASI</name>
<accession>A0A9Q3H1B4</accession>
<sequence>MPVYDQQQKPERPCDPRLQAPSEGVFFSPILACNRPTAVRPAPSYYVNTQRISLCDEVLIAENVLHFLPGCLLPFLETRLRLGKAYRKSNGCRCVGRFAMIWRTTLSVNAMTSSR</sequence>
<dbReference type="AlphaFoldDB" id="A0A9Q3H1B4"/>
<keyword evidence="3" id="KW-1185">Reference proteome</keyword>
<organism evidence="2 3">
    <name type="scientific">Austropuccinia psidii MF-1</name>
    <dbReference type="NCBI Taxonomy" id="1389203"/>
    <lineage>
        <taxon>Eukaryota</taxon>
        <taxon>Fungi</taxon>
        <taxon>Dikarya</taxon>
        <taxon>Basidiomycota</taxon>
        <taxon>Pucciniomycotina</taxon>
        <taxon>Pucciniomycetes</taxon>
        <taxon>Pucciniales</taxon>
        <taxon>Sphaerophragmiaceae</taxon>
        <taxon>Austropuccinia</taxon>
    </lineage>
</organism>
<comment type="caution">
    <text evidence="2">The sequence shown here is derived from an EMBL/GenBank/DDBJ whole genome shotgun (WGS) entry which is preliminary data.</text>
</comment>